<reference evidence="1" key="1">
    <citation type="submission" date="2014-11" db="EMBL/GenBank/DDBJ databases">
        <authorList>
            <person name="Amaro Gonzalez C."/>
        </authorList>
    </citation>
    <scope>NUCLEOTIDE SEQUENCE</scope>
</reference>
<dbReference type="AlphaFoldDB" id="A0A0E9VCF4"/>
<sequence>MNDSFIKYHKIRSSSDTKVSGPGLDFRSNQISSINILS</sequence>
<evidence type="ECO:0000313" key="1">
    <source>
        <dbReference type="EMBL" id="JAH75722.1"/>
    </source>
</evidence>
<dbReference type="EMBL" id="GBXM01032855">
    <property type="protein sequence ID" value="JAH75722.1"/>
    <property type="molecule type" value="Transcribed_RNA"/>
</dbReference>
<proteinExistence type="predicted"/>
<reference evidence="1" key="2">
    <citation type="journal article" date="2015" name="Fish Shellfish Immunol.">
        <title>Early steps in the European eel (Anguilla anguilla)-Vibrio vulnificus interaction in the gills: Role of the RtxA13 toxin.</title>
        <authorList>
            <person name="Callol A."/>
            <person name="Pajuelo D."/>
            <person name="Ebbesson L."/>
            <person name="Teles M."/>
            <person name="MacKenzie S."/>
            <person name="Amaro C."/>
        </authorList>
    </citation>
    <scope>NUCLEOTIDE SEQUENCE</scope>
</reference>
<organism evidence="1">
    <name type="scientific">Anguilla anguilla</name>
    <name type="common">European freshwater eel</name>
    <name type="synonym">Muraena anguilla</name>
    <dbReference type="NCBI Taxonomy" id="7936"/>
    <lineage>
        <taxon>Eukaryota</taxon>
        <taxon>Metazoa</taxon>
        <taxon>Chordata</taxon>
        <taxon>Craniata</taxon>
        <taxon>Vertebrata</taxon>
        <taxon>Euteleostomi</taxon>
        <taxon>Actinopterygii</taxon>
        <taxon>Neopterygii</taxon>
        <taxon>Teleostei</taxon>
        <taxon>Anguilliformes</taxon>
        <taxon>Anguillidae</taxon>
        <taxon>Anguilla</taxon>
    </lineage>
</organism>
<protein>
    <submittedName>
        <fullName evidence="1">Uncharacterized protein</fullName>
    </submittedName>
</protein>
<name>A0A0E9VCF4_ANGAN</name>
<accession>A0A0E9VCF4</accession>